<keyword evidence="3" id="KW-0808">Transferase</keyword>
<feature type="domain" description="Reverse transcriptase" evidence="1">
    <location>
        <begin position="484"/>
        <end position="763"/>
    </location>
</feature>
<dbReference type="Proteomes" id="UP000238479">
    <property type="component" value="Chromosome 2"/>
</dbReference>
<dbReference type="Gene3D" id="3.60.10.10">
    <property type="entry name" value="Endonuclease/exonuclease/phosphatase"/>
    <property type="match status" value="1"/>
</dbReference>
<dbReference type="InterPro" id="IPR043502">
    <property type="entry name" value="DNA/RNA_pol_sf"/>
</dbReference>
<dbReference type="Gene3D" id="3.30.420.10">
    <property type="entry name" value="Ribonuclease H-like superfamily/Ribonuclease H"/>
    <property type="match status" value="1"/>
</dbReference>
<keyword evidence="4" id="KW-1185">Reference proteome</keyword>
<feature type="domain" description="RNase H type-1" evidence="2">
    <location>
        <begin position="1218"/>
        <end position="1348"/>
    </location>
</feature>
<dbReference type="InterPro" id="IPR044730">
    <property type="entry name" value="RNase_H-like_dom_plant"/>
</dbReference>
<dbReference type="PANTHER" id="PTHR33116">
    <property type="entry name" value="REVERSE TRANSCRIPTASE ZINC-BINDING DOMAIN-CONTAINING PROTEIN-RELATED-RELATED"/>
    <property type="match status" value="1"/>
</dbReference>
<dbReference type="Pfam" id="PF13456">
    <property type="entry name" value="RVT_3"/>
    <property type="match status" value="1"/>
</dbReference>
<dbReference type="Pfam" id="PF13966">
    <property type="entry name" value="zf-RVT"/>
    <property type="match status" value="1"/>
</dbReference>
<keyword evidence="3" id="KW-0548">Nucleotidyltransferase</keyword>
<dbReference type="EC" id="2.7.7.49" evidence="3"/>
<dbReference type="SUPFAM" id="SSF56672">
    <property type="entry name" value="DNA/RNA polymerases"/>
    <property type="match status" value="1"/>
</dbReference>
<name>A0A2P6S2J1_ROSCH</name>
<accession>A0A2P6S2J1</accession>
<dbReference type="InterPro" id="IPR002156">
    <property type="entry name" value="RNaseH_domain"/>
</dbReference>
<dbReference type="OMA" id="IRWMKLE"/>
<reference evidence="3 4" key="1">
    <citation type="journal article" date="2018" name="Nat. Genet.">
        <title>The Rosa genome provides new insights in the design of modern roses.</title>
        <authorList>
            <person name="Bendahmane M."/>
        </authorList>
    </citation>
    <scope>NUCLEOTIDE SEQUENCE [LARGE SCALE GENOMIC DNA]</scope>
    <source>
        <strain evidence="4">cv. Old Blush</strain>
    </source>
</reference>
<comment type="caution">
    <text evidence="3">The sequence shown here is derived from an EMBL/GenBank/DDBJ whole genome shotgun (WGS) entry which is preliminary data.</text>
</comment>
<proteinExistence type="predicted"/>
<dbReference type="PROSITE" id="PS50879">
    <property type="entry name" value="RNASE_H_1"/>
    <property type="match status" value="1"/>
</dbReference>
<dbReference type="InterPro" id="IPR036691">
    <property type="entry name" value="Endo/exonu/phosph_ase_sf"/>
</dbReference>
<dbReference type="CDD" id="cd01650">
    <property type="entry name" value="RT_nLTR_like"/>
    <property type="match status" value="1"/>
</dbReference>
<evidence type="ECO:0000313" key="3">
    <source>
        <dbReference type="EMBL" id="PRQ52889.1"/>
    </source>
</evidence>
<dbReference type="InterPro" id="IPR000477">
    <property type="entry name" value="RT_dom"/>
</dbReference>
<gene>
    <name evidence="3" type="ORF">RchiOBHm_Chr2g0160431</name>
</gene>
<dbReference type="PROSITE" id="PS50878">
    <property type="entry name" value="RT_POL"/>
    <property type="match status" value="1"/>
</dbReference>
<dbReference type="Pfam" id="PF00078">
    <property type="entry name" value="RVT_1"/>
    <property type="match status" value="1"/>
</dbReference>
<dbReference type="Pfam" id="PF03372">
    <property type="entry name" value="Exo_endo_phos"/>
    <property type="match status" value="1"/>
</dbReference>
<dbReference type="Gramene" id="PRQ52889">
    <property type="protein sequence ID" value="PRQ52889"/>
    <property type="gene ID" value="RchiOBHm_Chr2g0160431"/>
</dbReference>
<dbReference type="GO" id="GO:0003964">
    <property type="term" value="F:RNA-directed DNA polymerase activity"/>
    <property type="evidence" value="ECO:0007669"/>
    <property type="project" value="UniProtKB-KW"/>
</dbReference>
<dbReference type="InterPro" id="IPR005135">
    <property type="entry name" value="Endo/exonuclease/phosphatase"/>
</dbReference>
<protein>
    <submittedName>
        <fullName evidence="3">Putative RNA-directed DNA polymerase</fullName>
        <ecNumber evidence="3">2.7.7.49</ecNumber>
    </submittedName>
</protein>
<dbReference type="SUPFAM" id="SSF56219">
    <property type="entry name" value="DNase I-like"/>
    <property type="match status" value="1"/>
</dbReference>
<evidence type="ECO:0000259" key="1">
    <source>
        <dbReference type="PROSITE" id="PS50878"/>
    </source>
</evidence>
<dbReference type="EMBL" id="PDCK01000040">
    <property type="protein sequence ID" value="PRQ52889.1"/>
    <property type="molecule type" value="Genomic_DNA"/>
</dbReference>
<evidence type="ECO:0000259" key="2">
    <source>
        <dbReference type="PROSITE" id="PS50879"/>
    </source>
</evidence>
<dbReference type="InterPro" id="IPR012337">
    <property type="entry name" value="RNaseH-like_sf"/>
</dbReference>
<dbReference type="CDD" id="cd06222">
    <property type="entry name" value="RNase_H_like"/>
    <property type="match status" value="1"/>
</dbReference>
<organism evidence="3 4">
    <name type="scientific">Rosa chinensis</name>
    <name type="common">China rose</name>
    <dbReference type="NCBI Taxonomy" id="74649"/>
    <lineage>
        <taxon>Eukaryota</taxon>
        <taxon>Viridiplantae</taxon>
        <taxon>Streptophyta</taxon>
        <taxon>Embryophyta</taxon>
        <taxon>Tracheophyta</taxon>
        <taxon>Spermatophyta</taxon>
        <taxon>Magnoliopsida</taxon>
        <taxon>eudicotyledons</taxon>
        <taxon>Gunneridae</taxon>
        <taxon>Pentapetalae</taxon>
        <taxon>rosids</taxon>
        <taxon>fabids</taxon>
        <taxon>Rosales</taxon>
        <taxon>Rosaceae</taxon>
        <taxon>Rosoideae</taxon>
        <taxon>Rosoideae incertae sedis</taxon>
        <taxon>Rosa</taxon>
    </lineage>
</organism>
<dbReference type="SUPFAM" id="SSF53098">
    <property type="entry name" value="Ribonuclease H-like"/>
    <property type="match status" value="1"/>
</dbReference>
<sequence length="1394" mass="157541">MKVLYWNIRGIGNNDSQSELSNICHIHKPDLVCIAEPKIKFTSISAVFWSSLNLDLVATNDCGAALPNLWLLKGSHIPNPVIISNSEQQVTIQVPFDNDPSQLSFVYASTSYIKRRDLWQDLNALRPQTSIPWMVIGDFNAVLGAHEKSGGPSPSRLSCADFQSMSDTCDFVHLDTSGLFFTWSNGWSTRGHVELRLDRCLCDTTWFEAWPFTSCVALPRVASDHSPLIFSASNLSPSGPKPFKFQSMWLQHPNFHAVVSNCWNSFQLCGCPMFVTLQKLKALKHCLRDWNKAVFGNVHQKVATARENLVNIQQDIATRGMTDQRFEDEIAAKSAVLVALRMQETYWKDRARVKWFTDGDRSTSFFHTYAKVRAAKSQMSSIRVGERILTDPSDIAAHTVDFYQNLYDISSPSTNVDEVCSVIPSLVTDDENVVLSAIPTSEEIRSAVFSMDGSSAPGPDGFSGSFYQACWDIVGSDVVACVRQFFLQNWILPNMNCNFLVLIPKVPNAQLITQFRPIALANFLFKIIPKILASRLGSIATRIISPQQSAFLPGRRINHCIGMVSECFNLLDRKAYGGNVGIKVDIAKAFDTLNWDFLLRVLSNFGFSPTFTSWISSILHSARLSLLINGSPQGFFTCSRGVRQGDPLSPLLFCLAEEALSRGLHLLLQTRQLKPISFPRKCTAPSHVLYADDLMVFCRGDKNSLKRLRGFFDRYSAASGQFINAEKSTFYLGARSRHRKGTVQRILGFHAGRLPFIYLGVPIFCGKPRSCHLQAIADRAKSRLMGWQGRLLSMAGRTQLVQSVFQSMLLHSFSVYHWPAYLVKKLSTWARNFIWSGNIETRKIVTVTWTQVCAPKKEGGVGIRDLATLNSAAVLRFAWNSFTSLNQWGDYMRTRYPILSSSKVSYRKSSIWSGFRSIALHITHNCRWIIGDGRSVSFWKDKWLQDPILDMLGFFDWSGFSDLRVADFISDHSWQFPSFFLDTFPDLYRKISDICLPLDTEPDMLIWESTASGELSFTDSYNLLRRHFISRDWASTIWHSFIPPRFSFLAWRILLDRLPTDDRLKRGGIPIVSICQLCNSSAESALHLFLHCPFSQHLWGWLATQFGTSFPAYDSLLDFWAGFCHKGFSPQLYNLWLAAGLLTFMEIWKARNRLRFDNRSPTFSTLCCSIMAWIRQFGSLVPGYYKGVLDSRLLSSLGVCPKPRKAPKIQRVLWHPPLPPWVKVNTDGLAKGNPGPAACGGVFRDASGVYLGSFCQPLGCNSSFYAELYAVIVSIEVAFTRGWTTLWLESDSTSVLASLSSNSFSPPWDLRVRWQNCLKNIQQMQFRRTHIFREGNAAADKMANLGVSKHSFTWYPSPPAELHRYLQADFLGLPSYRFTDLFMRGKFPSLLFRG</sequence>
<dbReference type="PANTHER" id="PTHR33116:SF80">
    <property type="entry name" value="REVERSE TRANSCRIPTASE ZINC-BINDING DOMAIN-CONTAINING PROTEIN"/>
    <property type="match status" value="1"/>
</dbReference>
<dbReference type="InterPro" id="IPR036397">
    <property type="entry name" value="RNaseH_sf"/>
</dbReference>
<dbReference type="GO" id="GO:0004523">
    <property type="term" value="F:RNA-DNA hybrid ribonuclease activity"/>
    <property type="evidence" value="ECO:0007669"/>
    <property type="project" value="InterPro"/>
</dbReference>
<evidence type="ECO:0000313" key="4">
    <source>
        <dbReference type="Proteomes" id="UP000238479"/>
    </source>
</evidence>
<keyword evidence="3" id="KW-0695">RNA-directed DNA polymerase</keyword>
<dbReference type="GO" id="GO:0003676">
    <property type="term" value="F:nucleic acid binding"/>
    <property type="evidence" value="ECO:0007669"/>
    <property type="project" value="InterPro"/>
</dbReference>
<dbReference type="InterPro" id="IPR026960">
    <property type="entry name" value="RVT-Znf"/>
</dbReference>